<comment type="caution">
    <text evidence="1">The sequence shown here is derived from an EMBL/GenBank/DDBJ whole genome shotgun (WGS) entry which is preliminary data.</text>
</comment>
<protein>
    <submittedName>
        <fullName evidence="1">Uncharacterized protein</fullName>
    </submittedName>
</protein>
<evidence type="ECO:0000313" key="1">
    <source>
        <dbReference type="EMBL" id="MPM82857.1"/>
    </source>
</evidence>
<dbReference type="AlphaFoldDB" id="A0A645D0Z4"/>
<sequence length="197" mass="22715">MDKVFLLFRDNHIFEIERQSALERHFVPQVFNIVQVLGSTCHSAGFNYFSDNFAERFFREQLVDVSNFFWDVLVCDYTANTGLVHFAYGISVFINIIDQNVYQCVNIHFAFVVCDNGFFFAVESHAFAPCSRTYFCNVIQSQHHVLRRNGNRCTVGGIKDVVRSQHQDLRLQNSFVAKRQVNGHLVAIEVGVECRTC</sequence>
<gene>
    <name evidence="1" type="ORF">SDC9_129919</name>
</gene>
<reference evidence="1" key="1">
    <citation type="submission" date="2019-08" db="EMBL/GenBank/DDBJ databases">
        <authorList>
            <person name="Kucharzyk K."/>
            <person name="Murdoch R.W."/>
            <person name="Higgins S."/>
            <person name="Loffler F."/>
        </authorList>
    </citation>
    <scope>NUCLEOTIDE SEQUENCE</scope>
</reference>
<name>A0A645D0Z4_9ZZZZ</name>
<dbReference type="EMBL" id="VSSQ01031811">
    <property type="protein sequence ID" value="MPM82857.1"/>
    <property type="molecule type" value="Genomic_DNA"/>
</dbReference>
<proteinExistence type="predicted"/>
<organism evidence="1">
    <name type="scientific">bioreactor metagenome</name>
    <dbReference type="NCBI Taxonomy" id="1076179"/>
    <lineage>
        <taxon>unclassified sequences</taxon>
        <taxon>metagenomes</taxon>
        <taxon>ecological metagenomes</taxon>
    </lineage>
</organism>
<accession>A0A645D0Z4</accession>